<dbReference type="InterPro" id="IPR043917">
    <property type="entry name" value="DUF5753"/>
</dbReference>
<reference evidence="2" key="2">
    <citation type="submission" date="2020-09" db="EMBL/GenBank/DDBJ databases">
        <authorList>
            <person name="Sun Q."/>
            <person name="Zhou Y."/>
        </authorList>
    </citation>
    <scope>NUCLEOTIDE SEQUENCE</scope>
    <source>
        <strain evidence="2">CGMCC 4.7430</strain>
    </source>
</reference>
<evidence type="ECO:0000259" key="1">
    <source>
        <dbReference type="PROSITE" id="PS50943"/>
    </source>
</evidence>
<comment type="caution">
    <text evidence="2">The sequence shown here is derived from an EMBL/GenBank/DDBJ whole genome shotgun (WGS) entry which is preliminary data.</text>
</comment>
<gene>
    <name evidence="2" type="ORF">GCM10012278_83150</name>
</gene>
<dbReference type="GO" id="GO:0003677">
    <property type="term" value="F:DNA binding"/>
    <property type="evidence" value="ECO:0007669"/>
    <property type="project" value="InterPro"/>
</dbReference>
<dbReference type="CDD" id="cd00093">
    <property type="entry name" value="HTH_XRE"/>
    <property type="match status" value="1"/>
</dbReference>
<dbReference type="Pfam" id="PF13560">
    <property type="entry name" value="HTH_31"/>
    <property type="match status" value="1"/>
</dbReference>
<dbReference type="InterPro" id="IPR010982">
    <property type="entry name" value="Lambda_DNA-bd_dom_sf"/>
</dbReference>
<feature type="domain" description="HTH cro/C1-type" evidence="1">
    <location>
        <begin position="19"/>
        <end position="75"/>
    </location>
</feature>
<dbReference type="PROSITE" id="PS50943">
    <property type="entry name" value="HTH_CROC1"/>
    <property type="match status" value="1"/>
</dbReference>
<dbReference type="SMART" id="SM00530">
    <property type="entry name" value="HTH_XRE"/>
    <property type="match status" value="1"/>
</dbReference>
<dbReference type="InterPro" id="IPR001387">
    <property type="entry name" value="Cro/C1-type_HTH"/>
</dbReference>
<keyword evidence="3" id="KW-1185">Reference proteome</keyword>
<dbReference type="SUPFAM" id="SSF47413">
    <property type="entry name" value="lambda repressor-like DNA-binding domains"/>
    <property type="match status" value="1"/>
</dbReference>
<proteinExistence type="predicted"/>
<evidence type="ECO:0000313" key="2">
    <source>
        <dbReference type="EMBL" id="GGP17010.1"/>
    </source>
</evidence>
<name>A0A918AHE5_9ACTN</name>
<dbReference type="Gene3D" id="1.10.260.40">
    <property type="entry name" value="lambda repressor-like DNA-binding domains"/>
    <property type="match status" value="1"/>
</dbReference>
<dbReference type="Pfam" id="PF19054">
    <property type="entry name" value="DUF5753"/>
    <property type="match status" value="1"/>
</dbReference>
<dbReference type="AlphaFoldDB" id="A0A918AHE5"/>
<organism evidence="2 3">
    <name type="scientific">Nonomuraea glycinis</name>
    <dbReference type="NCBI Taxonomy" id="2047744"/>
    <lineage>
        <taxon>Bacteria</taxon>
        <taxon>Bacillati</taxon>
        <taxon>Actinomycetota</taxon>
        <taxon>Actinomycetes</taxon>
        <taxon>Streptosporangiales</taxon>
        <taxon>Streptosporangiaceae</taxon>
        <taxon>Nonomuraea</taxon>
    </lineage>
</organism>
<evidence type="ECO:0000313" key="3">
    <source>
        <dbReference type="Proteomes" id="UP000660745"/>
    </source>
</evidence>
<dbReference type="Proteomes" id="UP000660745">
    <property type="component" value="Unassembled WGS sequence"/>
</dbReference>
<protein>
    <submittedName>
        <fullName evidence="2">Transcriptional regulator</fullName>
    </submittedName>
</protein>
<dbReference type="EMBL" id="BMNK01000022">
    <property type="protein sequence ID" value="GGP17010.1"/>
    <property type="molecule type" value="Genomic_DNA"/>
</dbReference>
<reference evidence="2" key="1">
    <citation type="journal article" date="2014" name="Int. J. Syst. Evol. Microbiol.">
        <title>Complete genome sequence of Corynebacterium casei LMG S-19264T (=DSM 44701T), isolated from a smear-ripened cheese.</title>
        <authorList>
            <consortium name="US DOE Joint Genome Institute (JGI-PGF)"/>
            <person name="Walter F."/>
            <person name="Albersmeier A."/>
            <person name="Kalinowski J."/>
            <person name="Ruckert C."/>
        </authorList>
    </citation>
    <scope>NUCLEOTIDE SEQUENCE</scope>
    <source>
        <strain evidence="2">CGMCC 4.7430</strain>
    </source>
</reference>
<sequence length="271" mass="30115">MSDSISNPIPPGVRFASDLEHYRRNSGLSLVALGTRMQCHPSLISHIERGRREPTLDFAEALDHAFQLDQHFTTLFRQISHSPALGWFARWVEEVEPQAVILQSWDPMLIPGLLQTSEYARAVFSPMAPADQLEERVEARIRRLQIFDRPNPPVFLALIDEGVLHRPIGGPEVLLHQLRHLLELAQHPCVTVQFVPIAAGCGAGMMSAFSLARLRGGIEVASADSVLSGDVTSDHDAVARLKVRYNIIRADAHSQSVSLRLMEDAVTTWAK</sequence>
<dbReference type="RefSeq" id="WP_189144272.1">
    <property type="nucleotide sequence ID" value="NZ_BMNK01000022.1"/>
</dbReference>
<accession>A0A918AHE5</accession>